<name>A6P2F4_9FIRM</name>
<accession>A6P2F4</accession>
<evidence type="ECO:0000313" key="2">
    <source>
        <dbReference type="Proteomes" id="UP000003639"/>
    </source>
</evidence>
<dbReference type="EMBL" id="AAXG02000053">
    <property type="protein sequence ID" value="EDM97540.1"/>
    <property type="molecule type" value="Genomic_DNA"/>
</dbReference>
<proteinExistence type="predicted"/>
<protein>
    <submittedName>
        <fullName evidence="1">Uncharacterized protein</fullName>
    </submittedName>
</protein>
<organism evidence="1 2">
    <name type="scientific">Pseudoflavonifractor capillosus ATCC 29799</name>
    <dbReference type="NCBI Taxonomy" id="411467"/>
    <lineage>
        <taxon>Bacteria</taxon>
        <taxon>Bacillati</taxon>
        <taxon>Bacillota</taxon>
        <taxon>Clostridia</taxon>
        <taxon>Eubacteriales</taxon>
        <taxon>Oscillospiraceae</taxon>
        <taxon>Pseudoflavonifractor</taxon>
    </lineage>
</organism>
<dbReference type="AlphaFoldDB" id="A6P2F4"/>
<evidence type="ECO:0000313" key="1">
    <source>
        <dbReference type="EMBL" id="EDM97540.1"/>
    </source>
</evidence>
<comment type="caution">
    <text evidence="1">The sequence shown here is derived from an EMBL/GenBank/DDBJ whole genome shotgun (WGS) entry which is preliminary data.</text>
</comment>
<reference evidence="1 2" key="2">
    <citation type="submission" date="2007-06" db="EMBL/GenBank/DDBJ databases">
        <title>Draft genome sequence of Pseudoflavonifractor capillosus ATCC 29799.</title>
        <authorList>
            <person name="Sudarsanam P."/>
            <person name="Ley R."/>
            <person name="Guruge J."/>
            <person name="Turnbaugh P.J."/>
            <person name="Mahowald M."/>
            <person name="Liep D."/>
            <person name="Gordon J."/>
        </authorList>
    </citation>
    <scope>NUCLEOTIDE SEQUENCE [LARGE SCALE GENOMIC DNA]</scope>
    <source>
        <strain evidence="1 2">ATCC 29799</strain>
    </source>
</reference>
<gene>
    <name evidence="1" type="ORF">BACCAP_04684</name>
</gene>
<dbReference type="Proteomes" id="UP000003639">
    <property type="component" value="Unassembled WGS sequence"/>
</dbReference>
<reference evidence="1 2" key="1">
    <citation type="submission" date="2007-04" db="EMBL/GenBank/DDBJ databases">
        <authorList>
            <person name="Fulton L."/>
            <person name="Clifton S."/>
            <person name="Fulton B."/>
            <person name="Xu J."/>
            <person name="Minx P."/>
            <person name="Pepin K.H."/>
            <person name="Johnson M."/>
            <person name="Thiruvilangam P."/>
            <person name="Bhonagiri V."/>
            <person name="Nash W.E."/>
            <person name="Mardis E.R."/>
            <person name="Wilson R.K."/>
        </authorList>
    </citation>
    <scope>NUCLEOTIDE SEQUENCE [LARGE SCALE GENOMIC DNA]</scope>
    <source>
        <strain evidence="1 2">ATCC 29799</strain>
    </source>
</reference>
<sequence length="39" mass="4502">MVAVTTGFHHGFQISFRFLRISPLYMQKQRSCKGTLSMP</sequence>
<keyword evidence="2" id="KW-1185">Reference proteome</keyword>
<dbReference type="STRING" id="411467.BACCAP_04684"/>